<dbReference type="InterPro" id="IPR008966">
    <property type="entry name" value="Adhesion_dom_sf"/>
</dbReference>
<dbReference type="InterPro" id="IPR036937">
    <property type="entry name" value="Adhesion_dom_fimbrial_sf"/>
</dbReference>
<evidence type="ECO:0000313" key="3">
    <source>
        <dbReference type="Proteomes" id="UP001271890"/>
    </source>
</evidence>
<dbReference type="InterPro" id="IPR050263">
    <property type="entry name" value="Bact_Fimbrial_Adh_Pro"/>
</dbReference>
<protein>
    <submittedName>
        <fullName evidence="2">Type 1 fimbrial protein</fullName>
    </submittedName>
</protein>
<gene>
    <name evidence="2" type="ORF">FE392_06545</name>
</gene>
<organism evidence="2 3">
    <name type="scientific">Xenorhabdus santafensis</name>
    <dbReference type="NCBI Taxonomy" id="2582833"/>
    <lineage>
        <taxon>Bacteria</taxon>
        <taxon>Pseudomonadati</taxon>
        <taxon>Pseudomonadota</taxon>
        <taxon>Gammaproteobacteria</taxon>
        <taxon>Enterobacterales</taxon>
        <taxon>Morganellaceae</taxon>
        <taxon>Xenorhabdus</taxon>
    </lineage>
</organism>
<sequence>MGVFGAQAQSPEGGAKLIDTRSDGKINFTGTVVEAPCSISPESIDQTINFGVLSNALLNKGGETSRPFKIVLTECDTDTAKKATITFSGVNYGDTEIAMSGDAENIAVRLAGLDGKITLGKPSKVFNLSQSTNELNFMAFAKKSELAGKEGKNVVPGRFEGLTTFTMQYQ</sequence>
<feature type="domain" description="Fimbrial-type adhesion" evidence="1">
    <location>
        <begin position="26"/>
        <end position="170"/>
    </location>
</feature>
<reference evidence="3" key="1">
    <citation type="journal article" date="2024" name="Toxins">
        <title>Genome Sequence Analysis of Native Xenorhabdus Strains Isolated from Entomopathogenic Nematodes in Argentina.</title>
        <authorList>
            <person name="Palma L."/>
            <person name="Frizzo L."/>
            <person name="Kaiser S."/>
            <person name="Berry C."/>
            <person name="Caballero P."/>
            <person name="Bode H.B."/>
            <person name="Del Valle E.E."/>
        </authorList>
    </citation>
    <scope>NUCLEOTIDE SEQUENCE [LARGE SCALE GENOMIC DNA]</scope>
    <source>
        <strain evidence="3">12</strain>
    </source>
</reference>
<name>A0ABU4S876_9GAMM</name>
<dbReference type="PANTHER" id="PTHR33420:SF11">
    <property type="entry name" value="FIMBRIAL-LIKE PROTEIN"/>
    <property type="match status" value="1"/>
</dbReference>
<dbReference type="Gene3D" id="2.60.40.1090">
    <property type="entry name" value="Fimbrial-type adhesion domain"/>
    <property type="match status" value="1"/>
</dbReference>
<accession>A0ABU4S876</accession>
<keyword evidence="3" id="KW-1185">Reference proteome</keyword>
<dbReference type="Proteomes" id="UP001271890">
    <property type="component" value="Unassembled WGS sequence"/>
</dbReference>
<proteinExistence type="predicted"/>
<evidence type="ECO:0000313" key="2">
    <source>
        <dbReference type="EMBL" id="MDX7986990.1"/>
    </source>
</evidence>
<comment type="caution">
    <text evidence="2">The sequence shown here is derived from an EMBL/GenBank/DDBJ whole genome shotgun (WGS) entry which is preliminary data.</text>
</comment>
<dbReference type="SUPFAM" id="SSF49401">
    <property type="entry name" value="Bacterial adhesins"/>
    <property type="match status" value="1"/>
</dbReference>
<dbReference type="EMBL" id="VCDN01000021">
    <property type="protein sequence ID" value="MDX7986990.1"/>
    <property type="molecule type" value="Genomic_DNA"/>
</dbReference>
<dbReference type="PANTHER" id="PTHR33420">
    <property type="entry name" value="FIMBRIAL SUBUNIT ELFA-RELATED"/>
    <property type="match status" value="1"/>
</dbReference>
<dbReference type="Pfam" id="PF00419">
    <property type="entry name" value="Fimbrial"/>
    <property type="match status" value="1"/>
</dbReference>
<evidence type="ECO:0000259" key="1">
    <source>
        <dbReference type="Pfam" id="PF00419"/>
    </source>
</evidence>
<dbReference type="InterPro" id="IPR000259">
    <property type="entry name" value="Adhesion_dom_fimbrial"/>
</dbReference>